<protein>
    <submittedName>
        <fullName evidence="3">VWA domain-containing protein</fullName>
    </submittedName>
</protein>
<sequence>MPARANGRRSPAPRRPHARLLVAGAVALAAVLAAGAWYCSTLPASPQAASCEEFHALGAARDESAPEASSAAGLNAGSASAGCPPAPDGGAPPDPYAGEGYANTEEPGFVSTAARPLSTFSADVDTASYANLRRMVRDGAWPADIPAGAVRTEELLNYFDYRYAPPEGDDLFGISAEMADCPWNPDTKLLVMGFATTPAETAPETGSNLVFLIDVSGSMADADKLPLLQEAFATLVQGLGENDRVSLVTYSGEERVVLEGASGADRQRILRAVGNLRAEGSTNGEAGLRTAYDVAERNFVEGGVNRIVMASDGDLNVGMASEDELHDFVDGRRGHGVYLSVLGFGTGNYQDAKMEVLADHGDGSYHYIDCAEEARRVLGRNLLANFTPLADDVKLQLEFNPAQVKGYRLIGYENRALADEDFLDDAADAGEVGAGHAFTVAYEVVPADSPFEVAVPQLKYGRSDGDVARAGDAVTGAAGAPGDGGEGGLAICTDGSEWLTCSVRYRPAGGDAAQNQARVVGRADHTAEPSTDWRLAAAVAECAMVLRQSPHAGTATFQSARELVDAADSEERAEFARLLDALALRSREPAAASPYADGGRINR</sequence>
<gene>
    <name evidence="3" type="ORF">C1877_04330</name>
</gene>
<feature type="compositionally biased region" description="Pro residues" evidence="1">
    <location>
        <begin position="84"/>
        <end position="95"/>
    </location>
</feature>
<dbReference type="SUPFAM" id="SSF53300">
    <property type="entry name" value="vWA-like"/>
    <property type="match status" value="1"/>
</dbReference>
<evidence type="ECO:0000313" key="4">
    <source>
        <dbReference type="Proteomes" id="UP000254000"/>
    </source>
</evidence>
<evidence type="ECO:0000256" key="1">
    <source>
        <dbReference type="SAM" id="MobiDB-lite"/>
    </source>
</evidence>
<dbReference type="PROSITE" id="PS50234">
    <property type="entry name" value="VWFA"/>
    <property type="match status" value="1"/>
</dbReference>
<dbReference type="InterPro" id="IPR036465">
    <property type="entry name" value="vWFA_dom_sf"/>
</dbReference>
<dbReference type="Pfam" id="PF12034">
    <property type="entry name" value="YfbK_C"/>
    <property type="match status" value="1"/>
</dbReference>
<dbReference type="AlphaFoldDB" id="A0A369M564"/>
<keyword evidence="4" id="KW-1185">Reference proteome</keyword>
<evidence type="ECO:0000313" key="3">
    <source>
        <dbReference type="EMBL" id="RDB66572.1"/>
    </source>
</evidence>
<dbReference type="Pfam" id="PF12450">
    <property type="entry name" value="vWF_A"/>
    <property type="match status" value="1"/>
</dbReference>
<feature type="region of interest" description="Disordered" evidence="1">
    <location>
        <begin position="65"/>
        <end position="104"/>
    </location>
</feature>
<dbReference type="InterPro" id="IPR051266">
    <property type="entry name" value="CLCR"/>
</dbReference>
<evidence type="ECO:0000259" key="2">
    <source>
        <dbReference type="PROSITE" id="PS50234"/>
    </source>
</evidence>
<dbReference type="Gene3D" id="3.40.50.410">
    <property type="entry name" value="von Willebrand factor, type A domain"/>
    <property type="match status" value="1"/>
</dbReference>
<dbReference type="Proteomes" id="UP000254000">
    <property type="component" value="Unassembled WGS sequence"/>
</dbReference>
<comment type="caution">
    <text evidence="3">The sequence shown here is derived from an EMBL/GenBank/DDBJ whole genome shotgun (WGS) entry which is preliminary data.</text>
</comment>
<name>A0A369M564_9ACTN</name>
<dbReference type="InterPro" id="IPR002035">
    <property type="entry name" value="VWF_A"/>
</dbReference>
<dbReference type="Pfam" id="PF13519">
    <property type="entry name" value="VWA_2"/>
    <property type="match status" value="1"/>
</dbReference>
<proteinExistence type="predicted"/>
<dbReference type="PANTHER" id="PTHR10579:SF43">
    <property type="entry name" value="ZINC FINGER (C3HC4-TYPE RING FINGER) FAMILY PROTEIN"/>
    <property type="match status" value="1"/>
</dbReference>
<dbReference type="OrthoDB" id="3170630at2"/>
<dbReference type="InterPro" id="IPR022156">
    <property type="entry name" value="Uncharacterised_YfbK_N"/>
</dbReference>
<organism evidence="3 4">
    <name type="scientific">Gordonibacter pamelaeae</name>
    <dbReference type="NCBI Taxonomy" id="471189"/>
    <lineage>
        <taxon>Bacteria</taxon>
        <taxon>Bacillati</taxon>
        <taxon>Actinomycetota</taxon>
        <taxon>Coriobacteriia</taxon>
        <taxon>Eggerthellales</taxon>
        <taxon>Eggerthellaceae</taxon>
        <taxon>Gordonibacter</taxon>
    </lineage>
</organism>
<dbReference type="PANTHER" id="PTHR10579">
    <property type="entry name" value="CALCIUM-ACTIVATED CHLORIDE CHANNEL REGULATOR"/>
    <property type="match status" value="1"/>
</dbReference>
<reference evidence="3 4" key="1">
    <citation type="journal article" date="2018" name="Elife">
        <title>Discovery and characterization of a prevalent human gut bacterial enzyme sufficient for the inactivation of a family of plant toxins.</title>
        <authorList>
            <person name="Koppel N."/>
            <person name="Bisanz J.E."/>
            <person name="Pandelia M.E."/>
            <person name="Turnbaugh P.J."/>
            <person name="Balskus E.P."/>
        </authorList>
    </citation>
    <scope>NUCLEOTIDE SEQUENCE [LARGE SCALE GENOMIC DNA]</scope>
    <source>
        <strain evidence="3 4">3C</strain>
    </source>
</reference>
<accession>A0A369M564</accession>
<dbReference type="InterPro" id="IPR021908">
    <property type="entry name" value="YfbK_C"/>
</dbReference>
<dbReference type="SMART" id="SM00327">
    <property type="entry name" value="VWA"/>
    <property type="match status" value="1"/>
</dbReference>
<feature type="compositionally biased region" description="Low complexity" evidence="1">
    <location>
        <begin position="68"/>
        <end position="83"/>
    </location>
</feature>
<feature type="domain" description="VWFA" evidence="2">
    <location>
        <begin position="208"/>
        <end position="386"/>
    </location>
</feature>
<dbReference type="EMBL" id="PPTS01000002">
    <property type="protein sequence ID" value="RDB66572.1"/>
    <property type="molecule type" value="Genomic_DNA"/>
</dbReference>